<dbReference type="Gene3D" id="3.40.30.10">
    <property type="entry name" value="Glutaredoxin"/>
    <property type="match status" value="1"/>
</dbReference>
<protein>
    <submittedName>
        <fullName evidence="5">Thioredoxin</fullName>
    </submittedName>
</protein>
<reference evidence="5 6" key="1">
    <citation type="submission" date="2023-09" db="EMBL/GenBank/DDBJ databases">
        <title>Multi-omics analysis of a traditional fermented food reveals byproduct-associated fungal strains for waste-to-food upcycling.</title>
        <authorList>
            <consortium name="Lawrence Berkeley National Laboratory"/>
            <person name="Rekdal V.M."/>
            <person name="Villalobos-Escobedo J.M."/>
            <person name="Rodriguez-Valeron N."/>
            <person name="Garcia M.O."/>
            <person name="Vasquez D.P."/>
            <person name="Damayanti I."/>
            <person name="Sorensen P.M."/>
            <person name="Baidoo E.E."/>
            <person name="De Carvalho A.C."/>
            <person name="Riley R."/>
            <person name="Lipzen A."/>
            <person name="He G."/>
            <person name="Yan M."/>
            <person name="Haridas S."/>
            <person name="Daum C."/>
            <person name="Yoshinaga Y."/>
            <person name="Ng V."/>
            <person name="Grigoriev I.V."/>
            <person name="Munk R."/>
            <person name="Nuraida L."/>
            <person name="Wijaya C.H."/>
            <person name="Morales P.-C."/>
            <person name="Keasling J.D."/>
        </authorList>
    </citation>
    <scope>NUCLEOTIDE SEQUENCE [LARGE SCALE GENOMIC DNA]</scope>
    <source>
        <strain evidence="5 6">FGSC 2613</strain>
    </source>
</reference>
<evidence type="ECO:0000256" key="3">
    <source>
        <dbReference type="SAM" id="MobiDB-lite"/>
    </source>
</evidence>
<dbReference type="EMBL" id="JAVLET010000001">
    <property type="protein sequence ID" value="KAL0475297.1"/>
    <property type="molecule type" value="Genomic_DNA"/>
</dbReference>
<gene>
    <name evidence="5" type="ORF">QR685DRAFT_512322</name>
</gene>
<name>A0ABR3DRK6_NEUIN</name>
<sequence length="238" mass="25405">MSATVKVGSSTQWRQILSSSAIVVADFYADWCGPCKMIAPVFESLSAKYSKPNKITFCKIDVDSQQEVAQQYGVRAMPTFLILHNGSVIETIQGANPPALTAAVDKAVKLAGGAAGGGAVFKTAGHRLGGSGVAGSRPGTSVARPFKWDVNSLIKTIVAFIGLYVTSLFSVRNHYRPSRIWTRFANKALIQLDPYKAAESSPFNKNNRASQAQSYTGSAASRKPAPRATFKTLSDLGN</sequence>
<dbReference type="InterPro" id="IPR017937">
    <property type="entry name" value="Thioredoxin_CS"/>
</dbReference>
<feature type="region of interest" description="Disordered" evidence="3">
    <location>
        <begin position="199"/>
        <end position="238"/>
    </location>
</feature>
<keyword evidence="2" id="KW-1015">Disulfide bond</keyword>
<comment type="similarity">
    <text evidence="1">Belongs to the thioredoxin family.</text>
</comment>
<dbReference type="NCBIfam" id="TIGR01068">
    <property type="entry name" value="thioredoxin"/>
    <property type="match status" value="1"/>
</dbReference>
<dbReference type="SUPFAM" id="SSF52833">
    <property type="entry name" value="Thioredoxin-like"/>
    <property type="match status" value="1"/>
</dbReference>
<dbReference type="InterPro" id="IPR005746">
    <property type="entry name" value="Thioredoxin"/>
</dbReference>
<dbReference type="PROSITE" id="PS51352">
    <property type="entry name" value="THIOREDOXIN_2"/>
    <property type="match status" value="1"/>
</dbReference>
<accession>A0ABR3DRK6</accession>
<comment type="caution">
    <text evidence="5">The sequence shown here is derived from an EMBL/GenBank/DDBJ whole genome shotgun (WGS) entry which is preliminary data.</text>
</comment>
<dbReference type="Pfam" id="PF00085">
    <property type="entry name" value="Thioredoxin"/>
    <property type="match status" value="1"/>
</dbReference>
<evidence type="ECO:0000256" key="2">
    <source>
        <dbReference type="ARBA" id="ARBA00023157"/>
    </source>
</evidence>
<evidence type="ECO:0000313" key="6">
    <source>
        <dbReference type="Proteomes" id="UP001451303"/>
    </source>
</evidence>
<evidence type="ECO:0000256" key="1">
    <source>
        <dbReference type="ARBA" id="ARBA00008987"/>
    </source>
</evidence>
<keyword evidence="6" id="KW-1185">Reference proteome</keyword>
<proteinExistence type="inferred from homology"/>
<feature type="domain" description="Thioredoxin" evidence="4">
    <location>
        <begin position="1"/>
        <end position="109"/>
    </location>
</feature>
<organism evidence="5 6">
    <name type="scientific">Neurospora intermedia</name>
    <dbReference type="NCBI Taxonomy" id="5142"/>
    <lineage>
        <taxon>Eukaryota</taxon>
        <taxon>Fungi</taxon>
        <taxon>Dikarya</taxon>
        <taxon>Ascomycota</taxon>
        <taxon>Pezizomycotina</taxon>
        <taxon>Sordariomycetes</taxon>
        <taxon>Sordariomycetidae</taxon>
        <taxon>Sordariales</taxon>
        <taxon>Sordariaceae</taxon>
        <taxon>Neurospora</taxon>
    </lineage>
</organism>
<dbReference type="PROSITE" id="PS00194">
    <property type="entry name" value="THIOREDOXIN_1"/>
    <property type="match status" value="1"/>
</dbReference>
<dbReference type="PRINTS" id="PR00421">
    <property type="entry name" value="THIOREDOXIN"/>
</dbReference>
<evidence type="ECO:0000313" key="5">
    <source>
        <dbReference type="EMBL" id="KAL0475297.1"/>
    </source>
</evidence>
<evidence type="ECO:0000259" key="4">
    <source>
        <dbReference type="PROSITE" id="PS51352"/>
    </source>
</evidence>
<dbReference type="InterPro" id="IPR013766">
    <property type="entry name" value="Thioredoxin_domain"/>
</dbReference>
<dbReference type="CDD" id="cd02947">
    <property type="entry name" value="TRX_family"/>
    <property type="match status" value="1"/>
</dbReference>
<feature type="compositionally biased region" description="Polar residues" evidence="3">
    <location>
        <begin position="201"/>
        <end position="219"/>
    </location>
</feature>
<dbReference type="InterPro" id="IPR036249">
    <property type="entry name" value="Thioredoxin-like_sf"/>
</dbReference>
<dbReference type="PANTHER" id="PTHR46115">
    <property type="entry name" value="THIOREDOXIN-LIKE PROTEIN 1"/>
    <property type="match status" value="1"/>
</dbReference>
<dbReference type="Proteomes" id="UP001451303">
    <property type="component" value="Unassembled WGS sequence"/>
</dbReference>